<comment type="caution">
    <text evidence="1">The sequence shown here is derived from an EMBL/GenBank/DDBJ whole genome shotgun (WGS) entry which is preliminary data.</text>
</comment>
<sequence>MCHMPRMRLVYHRLLDPLFALGLSKSKLGLVAVSELKAGLGAKWKKGSESESKAGPGPILRTGLGSKTSVETGSKLKVCFIFQEIWPTK</sequence>
<dbReference type="Proteomes" id="UP000299102">
    <property type="component" value="Unassembled WGS sequence"/>
</dbReference>
<accession>A0A4C1YVB4</accession>
<evidence type="ECO:0000313" key="2">
    <source>
        <dbReference type="Proteomes" id="UP000299102"/>
    </source>
</evidence>
<keyword evidence="2" id="KW-1185">Reference proteome</keyword>
<proteinExistence type="predicted"/>
<name>A0A4C1YVB4_EUMVA</name>
<reference evidence="1 2" key="1">
    <citation type="journal article" date="2019" name="Commun. Biol.">
        <title>The bagworm genome reveals a unique fibroin gene that provides high tensile strength.</title>
        <authorList>
            <person name="Kono N."/>
            <person name="Nakamura H."/>
            <person name="Ohtoshi R."/>
            <person name="Tomita M."/>
            <person name="Numata K."/>
            <person name="Arakawa K."/>
        </authorList>
    </citation>
    <scope>NUCLEOTIDE SEQUENCE [LARGE SCALE GENOMIC DNA]</scope>
</reference>
<organism evidence="1 2">
    <name type="scientific">Eumeta variegata</name>
    <name type="common">Bagworm moth</name>
    <name type="synonym">Eumeta japonica</name>
    <dbReference type="NCBI Taxonomy" id="151549"/>
    <lineage>
        <taxon>Eukaryota</taxon>
        <taxon>Metazoa</taxon>
        <taxon>Ecdysozoa</taxon>
        <taxon>Arthropoda</taxon>
        <taxon>Hexapoda</taxon>
        <taxon>Insecta</taxon>
        <taxon>Pterygota</taxon>
        <taxon>Neoptera</taxon>
        <taxon>Endopterygota</taxon>
        <taxon>Lepidoptera</taxon>
        <taxon>Glossata</taxon>
        <taxon>Ditrysia</taxon>
        <taxon>Tineoidea</taxon>
        <taxon>Psychidae</taxon>
        <taxon>Oiketicinae</taxon>
        <taxon>Eumeta</taxon>
    </lineage>
</organism>
<evidence type="ECO:0000313" key="1">
    <source>
        <dbReference type="EMBL" id="GBP78215.1"/>
    </source>
</evidence>
<protein>
    <submittedName>
        <fullName evidence="1">Uncharacterized protein</fullName>
    </submittedName>
</protein>
<gene>
    <name evidence="1" type="ORF">EVAR_54000_1</name>
</gene>
<dbReference type="EMBL" id="BGZK01001361">
    <property type="protein sequence ID" value="GBP78215.1"/>
    <property type="molecule type" value="Genomic_DNA"/>
</dbReference>
<dbReference type="AlphaFoldDB" id="A0A4C1YVB4"/>